<feature type="transmembrane region" description="Helical" evidence="6">
    <location>
        <begin position="47"/>
        <end position="70"/>
    </location>
</feature>
<name>A0A0N5AZ89_9BILA</name>
<dbReference type="GO" id="GO:0140410">
    <property type="term" value="F:monoatomic cation:bicarbonate symporter activity"/>
    <property type="evidence" value="ECO:0007669"/>
    <property type="project" value="TreeGrafter"/>
</dbReference>
<organism evidence="7 8">
    <name type="scientific">Syphacia muris</name>
    <dbReference type="NCBI Taxonomy" id="451379"/>
    <lineage>
        <taxon>Eukaryota</taxon>
        <taxon>Metazoa</taxon>
        <taxon>Ecdysozoa</taxon>
        <taxon>Nematoda</taxon>
        <taxon>Chromadorea</taxon>
        <taxon>Rhabditida</taxon>
        <taxon>Spirurina</taxon>
        <taxon>Oxyuridomorpha</taxon>
        <taxon>Oxyuroidea</taxon>
        <taxon>Oxyuridae</taxon>
        <taxon>Syphacia</taxon>
    </lineage>
</organism>
<comment type="similarity">
    <text evidence="2">Belongs to the ZIP transporter (TC 2.A.5) family.</text>
</comment>
<dbReference type="Proteomes" id="UP000046393">
    <property type="component" value="Unplaced"/>
</dbReference>
<evidence type="ECO:0000313" key="7">
    <source>
        <dbReference type="Proteomes" id="UP000046393"/>
    </source>
</evidence>
<proteinExistence type="inferred from homology"/>
<evidence type="ECO:0000256" key="6">
    <source>
        <dbReference type="SAM" id="Phobius"/>
    </source>
</evidence>
<evidence type="ECO:0000256" key="1">
    <source>
        <dbReference type="ARBA" id="ARBA00004141"/>
    </source>
</evidence>
<dbReference type="PANTHER" id="PTHR12191">
    <property type="entry name" value="SOLUTE CARRIER FAMILY 39"/>
    <property type="match status" value="1"/>
</dbReference>
<dbReference type="InterPro" id="IPR003689">
    <property type="entry name" value="ZIP"/>
</dbReference>
<evidence type="ECO:0000256" key="4">
    <source>
        <dbReference type="ARBA" id="ARBA00022989"/>
    </source>
</evidence>
<accession>A0A0N5AZ89</accession>
<keyword evidence="4 6" id="KW-1133">Transmembrane helix</keyword>
<comment type="subcellular location">
    <subcellularLocation>
        <location evidence="1">Membrane</location>
        <topology evidence="1">Multi-pass membrane protein</topology>
    </subcellularLocation>
</comment>
<dbReference type="InterPro" id="IPR050799">
    <property type="entry name" value="ZIP_Transporter"/>
</dbReference>
<dbReference type="Pfam" id="PF02535">
    <property type="entry name" value="Zip"/>
    <property type="match status" value="1"/>
</dbReference>
<keyword evidence="7" id="KW-1185">Reference proteome</keyword>
<feature type="transmembrane region" description="Helical" evidence="6">
    <location>
        <begin position="120"/>
        <end position="142"/>
    </location>
</feature>
<dbReference type="GO" id="GO:0030003">
    <property type="term" value="P:intracellular monoatomic cation homeostasis"/>
    <property type="evidence" value="ECO:0007669"/>
    <property type="project" value="TreeGrafter"/>
</dbReference>
<dbReference type="PANTHER" id="PTHR12191:SF32">
    <property type="entry name" value="ZRT (ZRT), IRT- (IRT-) LIKE PROTEIN TRANSPORTER"/>
    <property type="match status" value="1"/>
</dbReference>
<feature type="transmembrane region" description="Helical" evidence="6">
    <location>
        <begin position="82"/>
        <end position="100"/>
    </location>
</feature>
<keyword evidence="3 6" id="KW-0812">Transmembrane</keyword>
<evidence type="ECO:0000256" key="3">
    <source>
        <dbReference type="ARBA" id="ARBA00022692"/>
    </source>
</evidence>
<keyword evidence="5 6" id="KW-0472">Membrane</keyword>
<evidence type="ECO:0000313" key="8">
    <source>
        <dbReference type="WBParaSite" id="SMUV_0001031101-mRNA-1"/>
    </source>
</evidence>
<protein>
    <submittedName>
        <fullName evidence="8">G_PROTEIN_RECEP_F1_2 domain-containing protein</fullName>
    </submittedName>
</protein>
<dbReference type="GO" id="GO:0005886">
    <property type="term" value="C:plasma membrane"/>
    <property type="evidence" value="ECO:0007669"/>
    <property type="project" value="TreeGrafter"/>
</dbReference>
<evidence type="ECO:0000256" key="2">
    <source>
        <dbReference type="ARBA" id="ARBA00006939"/>
    </source>
</evidence>
<reference evidence="8" key="1">
    <citation type="submission" date="2017-02" db="UniProtKB">
        <authorList>
            <consortium name="WormBaseParasite"/>
        </authorList>
    </citation>
    <scope>IDENTIFICATION</scope>
</reference>
<dbReference type="GO" id="GO:0005385">
    <property type="term" value="F:zinc ion transmembrane transporter activity"/>
    <property type="evidence" value="ECO:0007669"/>
    <property type="project" value="TreeGrafter"/>
</dbReference>
<sequence>MDLLLSEPLPAIERLLSAHLPTEVSELFDLNNATTSDSDSPAAWQTWGIGLLIVAITAFGPSLAILGVPFLNKTLYERFMNFLVALGVGTLSGSTLYILVPQAFGFGDGTDDSYLLKSSIIIAAVYAFFAFDRALAYLLHYLKSRSAKRKMHKSTLDAVLQQQQRNISGSTTASVSILENENNNNDKNPGDMNILSIGNINNNCSNTSSVFKFDNVPQITISGMESDNNDAEKSPTKMNTIFEIEKNQLKLLYSKHNKH</sequence>
<dbReference type="GO" id="GO:0071578">
    <property type="term" value="P:zinc ion import across plasma membrane"/>
    <property type="evidence" value="ECO:0007669"/>
    <property type="project" value="TreeGrafter"/>
</dbReference>
<evidence type="ECO:0000256" key="5">
    <source>
        <dbReference type="ARBA" id="ARBA00023136"/>
    </source>
</evidence>
<dbReference type="WBParaSite" id="SMUV_0001031101-mRNA-1">
    <property type="protein sequence ID" value="SMUV_0001031101-mRNA-1"/>
    <property type="gene ID" value="SMUV_0001031101"/>
</dbReference>
<dbReference type="AlphaFoldDB" id="A0A0N5AZ89"/>